<evidence type="ECO:0000313" key="2">
    <source>
        <dbReference type="EMBL" id="KAK9025234.1"/>
    </source>
</evidence>
<dbReference type="Proteomes" id="UP001396334">
    <property type="component" value="Unassembled WGS sequence"/>
</dbReference>
<dbReference type="CDD" id="cd06222">
    <property type="entry name" value="RNase_H_like"/>
    <property type="match status" value="1"/>
</dbReference>
<keyword evidence="3" id="KW-1185">Reference proteome</keyword>
<accession>A0ABR2SJY0</accession>
<dbReference type="InterPro" id="IPR053151">
    <property type="entry name" value="RNase_H-like"/>
</dbReference>
<dbReference type="Pfam" id="PF13456">
    <property type="entry name" value="RVT_3"/>
    <property type="match status" value="1"/>
</dbReference>
<comment type="caution">
    <text evidence="2">The sequence shown here is derived from an EMBL/GenBank/DDBJ whole genome shotgun (WGS) entry which is preliminary data.</text>
</comment>
<proteinExistence type="predicted"/>
<sequence>MDKDVVLVLKIKAGSTLVNPAASIADMVGSLGHWSKLLTNIERWYRHLTFDPQCVTYGAEHEDLDHIFRNCPGAFILWKSLIHDDFQHEFFSLPIKDWVFPNLTNARQFAIHGDRWDLLFGALTWNLWLQWNECIFEPLQVRCKYVLQHSLRMQRESIALSFVSGVNVPSQARVPRSAVSWIRPLAGWWICFAIEAELWGIYEGMLAVWSIGVRRLCIESDILYAIKALKSVAELQGHMSLVSYIVAAMSWSLEVKFEHVYREGNHLVDFFSSILSSG</sequence>
<dbReference type="SUPFAM" id="SSF53098">
    <property type="entry name" value="Ribonuclease H-like"/>
    <property type="match status" value="1"/>
</dbReference>
<dbReference type="Gene3D" id="3.30.420.10">
    <property type="entry name" value="Ribonuclease H-like superfamily/Ribonuclease H"/>
    <property type="match status" value="1"/>
</dbReference>
<dbReference type="PANTHER" id="PTHR47723">
    <property type="entry name" value="OS05G0353850 PROTEIN"/>
    <property type="match status" value="1"/>
</dbReference>
<dbReference type="EMBL" id="JBBPBN010000014">
    <property type="protein sequence ID" value="KAK9025234.1"/>
    <property type="molecule type" value="Genomic_DNA"/>
</dbReference>
<dbReference type="InterPro" id="IPR044730">
    <property type="entry name" value="RNase_H-like_dom_plant"/>
</dbReference>
<dbReference type="PANTHER" id="PTHR47723:SF13">
    <property type="entry name" value="PUTATIVE-RELATED"/>
    <property type="match status" value="1"/>
</dbReference>
<evidence type="ECO:0000259" key="1">
    <source>
        <dbReference type="Pfam" id="PF13456"/>
    </source>
</evidence>
<feature type="domain" description="RNase H type-1" evidence="1">
    <location>
        <begin position="195"/>
        <end position="271"/>
    </location>
</feature>
<dbReference type="InterPro" id="IPR036397">
    <property type="entry name" value="RNaseH_sf"/>
</dbReference>
<gene>
    <name evidence="2" type="ORF">V6N11_065130</name>
</gene>
<reference evidence="2 3" key="1">
    <citation type="journal article" date="2024" name="G3 (Bethesda)">
        <title>Genome assembly of Hibiscus sabdariffa L. provides insights into metabolisms of medicinal natural products.</title>
        <authorList>
            <person name="Kim T."/>
        </authorList>
    </citation>
    <scope>NUCLEOTIDE SEQUENCE [LARGE SCALE GENOMIC DNA]</scope>
    <source>
        <strain evidence="2">TK-2024</strain>
        <tissue evidence="2">Old leaves</tissue>
    </source>
</reference>
<protein>
    <recommendedName>
        <fullName evidence="1">RNase H type-1 domain-containing protein</fullName>
    </recommendedName>
</protein>
<dbReference type="InterPro" id="IPR012337">
    <property type="entry name" value="RNaseH-like_sf"/>
</dbReference>
<dbReference type="InterPro" id="IPR002156">
    <property type="entry name" value="RNaseH_domain"/>
</dbReference>
<organism evidence="2 3">
    <name type="scientific">Hibiscus sabdariffa</name>
    <name type="common">roselle</name>
    <dbReference type="NCBI Taxonomy" id="183260"/>
    <lineage>
        <taxon>Eukaryota</taxon>
        <taxon>Viridiplantae</taxon>
        <taxon>Streptophyta</taxon>
        <taxon>Embryophyta</taxon>
        <taxon>Tracheophyta</taxon>
        <taxon>Spermatophyta</taxon>
        <taxon>Magnoliopsida</taxon>
        <taxon>eudicotyledons</taxon>
        <taxon>Gunneridae</taxon>
        <taxon>Pentapetalae</taxon>
        <taxon>rosids</taxon>
        <taxon>malvids</taxon>
        <taxon>Malvales</taxon>
        <taxon>Malvaceae</taxon>
        <taxon>Malvoideae</taxon>
        <taxon>Hibiscus</taxon>
    </lineage>
</organism>
<evidence type="ECO:0000313" key="3">
    <source>
        <dbReference type="Proteomes" id="UP001396334"/>
    </source>
</evidence>
<name>A0ABR2SJY0_9ROSI</name>